<dbReference type="Pfam" id="PF26191">
    <property type="entry name" value="RING-HC_RBR_RNF216"/>
    <property type="match status" value="1"/>
</dbReference>
<dbReference type="SUPFAM" id="SSF57850">
    <property type="entry name" value="RING/U-box"/>
    <property type="match status" value="1"/>
</dbReference>
<comment type="caution">
    <text evidence="10">The sequence shown here is derived from an EMBL/GenBank/DDBJ whole genome shotgun (WGS) entry which is preliminary data.</text>
</comment>
<dbReference type="AlphaFoldDB" id="A0AAE1LBM5"/>
<feature type="region of interest" description="Disordered" evidence="8">
    <location>
        <begin position="946"/>
        <end position="978"/>
    </location>
</feature>
<dbReference type="InterPro" id="IPR047545">
    <property type="entry name" value="BRcat_RBR_RNF216"/>
</dbReference>
<evidence type="ECO:0000256" key="2">
    <source>
        <dbReference type="ARBA" id="ARBA00022679"/>
    </source>
</evidence>
<keyword evidence="2" id="KW-0808">Transferase</keyword>
<evidence type="ECO:0000259" key="9">
    <source>
        <dbReference type="PROSITE" id="PS51873"/>
    </source>
</evidence>
<dbReference type="InterPro" id="IPR047544">
    <property type="entry name" value="RING-HC_RBR_RNF216"/>
</dbReference>
<keyword evidence="3" id="KW-0479">Metal-binding</keyword>
<feature type="compositionally biased region" description="Acidic residues" evidence="8">
    <location>
        <begin position="1012"/>
        <end position="1036"/>
    </location>
</feature>
<keyword evidence="7" id="KW-0862">Zinc</keyword>
<keyword evidence="5" id="KW-0863">Zinc-finger</keyword>
<feature type="compositionally biased region" description="Basic and acidic residues" evidence="8">
    <location>
        <begin position="319"/>
        <end position="330"/>
    </location>
</feature>
<dbReference type="InterPro" id="IPR051628">
    <property type="entry name" value="LUBAC_E3_Ligases"/>
</dbReference>
<dbReference type="GO" id="GO:0016740">
    <property type="term" value="F:transferase activity"/>
    <property type="evidence" value="ECO:0007669"/>
    <property type="project" value="UniProtKB-KW"/>
</dbReference>
<dbReference type="Proteomes" id="UP001219518">
    <property type="component" value="Unassembled WGS sequence"/>
</dbReference>
<dbReference type="PROSITE" id="PS51873">
    <property type="entry name" value="TRIAD"/>
    <property type="match status" value="1"/>
</dbReference>
<reference evidence="10" key="1">
    <citation type="submission" date="2021-07" db="EMBL/GenBank/DDBJ databases">
        <authorList>
            <person name="Catto M.A."/>
            <person name="Jacobson A."/>
            <person name="Kennedy G."/>
            <person name="Labadie P."/>
            <person name="Hunt B.G."/>
            <person name="Srinivasan R."/>
        </authorList>
    </citation>
    <scope>NUCLEOTIDE SEQUENCE</scope>
    <source>
        <strain evidence="10">PL_HMW_Pooled</strain>
        <tissue evidence="10">Head</tissue>
    </source>
</reference>
<feature type="region of interest" description="Disordered" evidence="8">
    <location>
        <begin position="1012"/>
        <end position="1113"/>
    </location>
</feature>
<evidence type="ECO:0000256" key="8">
    <source>
        <dbReference type="SAM" id="MobiDB-lite"/>
    </source>
</evidence>
<feature type="region of interest" description="Disordered" evidence="8">
    <location>
        <begin position="129"/>
        <end position="229"/>
    </location>
</feature>
<feature type="compositionally biased region" description="Low complexity" evidence="8">
    <location>
        <begin position="411"/>
        <end position="442"/>
    </location>
</feature>
<feature type="region of interest" description="Disordered" evidence="8">
    <location>
        <begin position="277"/>
        <end position="330"/>
    </location>
</feature>
<name>A0AAE1LBM5_9NEOP</name>
<proteinExistence type="predicted"/>
<dbReference type="PANTHER" id="PTHR22770">
    <property type="entry name" value="UBIQUITIN CONJUGATING ENZYME 7 INTERACTING PROTEIN-RELATED"/>
    <property type="match status" value="1"/>
</dbReference>
<feature type="compositionally biased region" description="Low complexity" evidence="8">
    <location>
        <begin position="466"/>
        <end position="480"/>
    </location>
</feature>
<accession>A0AAE1LBM5</accession>
<sequence>MCWVLGSNDFMSERRPSSEKFLTMDALVEDVSSVMDLLDIHHARHLVNENVVFERLETESLTSSTSGHELVNRVVQSFLVEFGLALPEEGPDIIPLPAVAAGPTSDRISNAHSPEVWVLSPSTVQALDEPYSPLPQCSDSIPSTDVKEMNKPSEDVPEDSKQPAASQNCGGELPDKSLTIDLASVSGQSSSGSSAGAGSLGAIPMQPSGQSSAGSSASAGSLGAIPKQPNTKDIVTTAVQKAVLLLDEPMEAVSVAASNVVDRIAFQDRHTPLKLKFSSSNPAEDGISSPSKRSRIEPLNESEKLIKSPNLRFPSSNSDSKRSPKSERVAARVGTLSEMFPEADPDYLWNRCENVSDDDSFNALIVQMLSDNDYPRVLDLKVDRHASAGSSKDLKFYKSTVSENQEIRLHSSSAKVSSSYPPVTNSNSVPVTSTTVASSSKPVKSEPLASTLKATAHSSETLKSEPSASTSKAPASTAKPLKSEPSASTSKAPAFSQDTDVKKEKIQMSSLSEVKRRLSLENGSEAAAVLREPWEDQLDTFLQIFPEADPSFLEEKARLLIGKEDELRVFVAEALEKKDYPSRKDWQWRQDQLALQKKYTEEFSIPNFLEIIPDPFTYFADQKRNPSHQNNQATMFLRNKYRKLRVTDITSAFSRNKYNLTLTCRELDNWKGTELKSRRNQVDYDLTRHDGGKGINVPFLQEAKENGELLECQCCYDSEVMLEDIRPCSEGQHIFCVTCVQRSSEQRIGDGHTTFPCLADCSSEFNLQTLRGILKPTVFSRLVQRKQVEEVKAAGIEDLVQCPFCDFCNIPPREDKIFRCLNPDCMKESCRLCKEISHVPLRCEEVEKKSETEMRTYIENQMTEALVRTCWKCARKFVKEDGCNKMTCQCGAMMCYICRQPVQNYSHFNGQGGDAYEKCPLYSDHHALEVAEVKKVAEQAKKEVMARMPNSSLKHDPTKILPVYQGPPRNDDSDSDLEDEEIDNDEYFDFYEPRARGWLDYFDDDIFGEDELGEEEEEEVEQEEEEEVEQEEEEGEDNKGDHDETLGEDEEDEDQEDDDQDDEEGEEDENEDQEDEDDQDDDDDEDDEDEDDEDQGDEELEDDEEQEEEDYEW</sequence>
<dbReference type="EMBL" id="JAHWGI010000325">
    <property type="protein sequence ID" value="KAK3913520.1"/>
    <property type="molecule type" value="Genomic_DNA"/>
</dbReference>
<evidence type="ECO:0000256" key="6">
    <source>
        <dbReference type="ARBA" id="ARBA00022786"/>
    </source>
</evidence>
<dbReference type="InterPro" id="IPR047546">
    <property type="entry name" value="Rcat_RBR_RNF216"/>
</dbReference>
<feature type="compositionally biased region" description="Polar residues" evidence="8">
    <location>
        <begin position="452"/>
        <end position="461"/>
    </location>
</feature>
<dbReference type="CDD" id="cd20353">
    <property type="entry name" value="Rcat_RBR_RNF216"/>
    <property type="match status" value="1"/>
</dbReference>
<feature type="region of interest" description="Disordered" evidence="8">
    <location>
        <begin position="411"/>
        <end position="503"/>
    </location>
</feature>
<dbReference type="PANTHER" id="PTHR22770:SF47">
    <property type="entry name" value="E3 UBIQUITIN-PROTEIN LIGASE RNF216"/>
    <property type="match status" value="1"/>
</dbReference>
<dbReference type="InterPro" id="IPR044066">
    <property type="entry name" value="TRIAD_supradom"/>
</dbReference>
<evidence type="ECO:0000313" key="11">
    <source>
        <dbReference type="Proteomes" id="UP001219518"/>
    </source>
</evidence>
<feature type="domain" description="RING-type" evidence="9">
    <location>
        <begin position="708"/>
        <end position="923"/>
    </location>
</feature>
<comment type="pathway">
    <text evidence="1">Protein modification; protein ubiquitination.</text>
</comment>
<feature type="compositionally biased region" description="Basic and acidic residues" evidence="8">
    <location>
        <begin position="145"/>
        <end position="161"/>
    </location>
</feature>
<feature type="compositionally biased region" description="Low complexity" evidence="8">
    <location>
        <begin position="183"/>
        <end position="224"/>
    </location>
</feature>
<dbReference type="Pfam" id="PF26200">
    <property type="entry name" value="Rcat_RNF216"/>
    <property type="match status" value="1"/>
</dbReference>
<keyword evidence="4" id="KW-0677">Repeat</keyword>
<evidence type="ECO:0000256" key="4">
    <source>
        <dbReference type="ARBA" id="ARBA00022737"/>
    </source>
</evidence>
<feature type="compositionally biased region" description="Basic and acidic residues" evidence="8">
    <location>
        <begin position="294"/>
        <end position="306"/>
    </location>
</feature>
<evidence type="ECO:0000256" key="7">
    <source>
        <dbReference type="ARBA" id="ARBA00022833"/>
    </source>
</evidence>
<keyword evidence="11" id="KW-1185">Reference proteome</keyword>
<dbReference type="Gene3D" id="1.20.120.1750">
    <property type="match status" value="1"/>
</dbReference>
<evidence type="ECO:0000256" key="1">
    <source>
        <dbReference type="ARBA" id="ARBA00004906"/>
    </source>
</evidence>
<evidence type="ECO:0000256" key="5">
    <source>
        <dbReference type="ARBA" id="ARBA00022771"/>
    </source>
</evidence>
<protein>
    <submittedName>
        <fullName evidence="10">E3 ubiquitin-protein ligase RNF216</fullName>
    </submittedName>
</protein>
<organism evidence="10 11">
    <name type="scientific">Frankliniella fusca</name>
    <dbReference type="NCBI Taxonomy" id="407009"/>
    <lineage>
        <taxon>Eukaryota</taxon>
        <taxon>Metazoa</taxon>
        <taxon>Ecdysozoa</taxon>
        <taxon>Arthropoda</taxon>
        <taxon>Hexapoda</taxon>
        <taxon>Insecta</taxon>
        <taxon>Pterygota</taxon>
        <taxon>Neoptera</taxon>
        <taxon>Paraneoptera</taxon>
        <taxon>Thysanoptera</taxon>
        <taxon>Terebrantia</taxon>
        <taxon>Thripoidea</taxon>
        <taxon>Thripidae</taxon>
        <taxon>Frankliniella</taxon>
    </lineage>
</organism>
<keyword evidence="6" id="KW-0833">Ubl conjugation pathway</keyword>
<evidence type="ECO:0000313" key="10">
    <source>
        <dbReference type="EMBL" id="KAK3913520.1"/>
    </source>
</evidence>
<dbReference type="CDD" id="cd20339">
    <property type="entry name" value="BRcat_RBR_RNF216"/>
    <property type="match status" value="1"/>
</dbReference>
<dbReference type="GO" id="GO:0008270">
    <property type="term" value="F:zinc ion binding"/>
    <property type="evidence" value="ECO:0007669"/>
    <property type="project" value="UniProtKB-KW"/>
</dbReference>
<evidence type="ECO:0000256" key="3">
    <source>
        <dbReference type="ARBA" id="ARBA00022723"/>
    </source>
</evidence>
<gene>
    <name evidence="10" type="ORF">KUF71_022977</name>
</gene>
<reference evidence="10" key="2">
    <citation type="journal article" date="2023" name="BMC Genomics">
        <title>Pest status, molecular evolution, and epigenetic factors derived from the genome assembly of Frankliniella fusca, a thysanopteran phytovirus vector.</title>
        <authorList>
            <person name="Catto M.A."/>
            <person name="Labadie P.E."/>
            <person name="Jacobson A.L."/>
            <person name="Kennedy G.G."/>
            <person name="Srinivasan R."/>
            <person name="Hunt B.G."/>
        </authorList>
    </citation>
    <scope>NUCLEOTIDE SEQUENCE</scope>
    <source>
        <strain evidence="10">PL_HMW_Pooled</strain>
    </source>
</reference>
<feature type="compositionally biased region" description="Acidic residues" evidence="8">
    <location>
        <begin position="1046"/>
        <end position="1113"/>
    </location>
</feature>